<dbReference type="GO" id="GO:0004175">
    <property type="term" value="F:endopeptidase activity"/>
    <property type="evidence" value="ECO:0007669"/>
    <property type="project" value="UniProtKB-ARBA"/>
</dbReference>
<feature type="transmembrane region" description="Helical" evidence="1">
    <location>
        <begin position="144"/>
        <end position="161"/>
    </location>
</feature>
<keyword evidence="1" id="KW-1133">Transmembrane helix</keyword>
<evidence type="ECO:0000256" key="1">
    <source>
        <dbReference type="SAM" id="Phobius"/>
    </source>
</evidence>
<dbReference type="EMBL" id="AGCN01000032">
    <property type="protein sequence ID" value="EHN60933.1"/>
    <property type="molecule type" value="Genomic_DNA"/>
</dbReference>
<accession>A0AB72Z7R9</accession>
<dbReference type="AlphaFoldDB" id="A0AB72Z7R9"/>
<keyword evidence="1" id="KW-0812">Transmembrane</keyword>
<proteinExistence type="predicted"/>
<evidence type="ECO:0000313" key="3">
    <source>
        <dbReference type="EMBL" id="EHN60933.1"/>
    </source>
</evidence>
<keyword evidence="4" id="KW-1185">Reference proteome</keyword>
<feature type="domain" description="CAAX prenyl protease 2/Lysostaphin resistance protein A-like" evidence="2">
    <location>
        <begin position="113"/>
        <end position="202"/>
    </location>
</feature>
<organism evidence="3 4">
    <name type="scientific">Listeria innocua ATCC 33091</name>
    <dbReference type="NCBI Taxonomy" id="1002366"/>
    <lineage>
        <taxon>Bacteria</taxon>
        <taxon>Bacillati</taxon>
        <taxon>Bacillota</taxon>
        <taxon>Bacilli</taxon>
        <taxon>Bacillales</taxon>
        <taxon>Listeriaceae</taxon>
        <taxon>Listeria</taxon>
    </lineage>
</organism>
<name>A0AB72Z7R9_LISIO</name>
<feature type="transmembrane region" description="Helical" evidence="1">
    <location>
        <begin position="16"/>
        <end position="33"/>
    </location>
</feature>
<evidence type="ECO:0000313" key="4">
    <source>
        <dbReference type="Proteomes" id="UP000003597"/>
    </source>
</evidence>
<evidence type="ECO:0000259" key="2">
    <source>
        <dbReference type="Pfam" id="PF02517"/>
    </source>
</evidence>
<sequence length="211" mass="24249">MLRRGVKYLKSIKIDYKLVLGLILCALLVILTYQFPRVFWYLYGAGMLFLLSFVIFNDDLKKEFSFVKGILPGIFSGIVLYIIFYIGAFIIKVMPGGLEHSVEAAFNKYSTHSLVIWLLLIVAIIPGEEIFWRGFVLKRLNHYFNHWFSNIFAALLCMVMMLPSGNFAAIIGIFVASLVWNVMYSYRPSLLMVYLSHLTFAFLLLAALPIY</sequence>
<gene>
    <name evidence="3" type="ORF">HMPREF0557_01673</name>
</gene>
<keyword evidence="3" id="KW-0645">Protease</keyword>
<feature type="transmembrane region" description="Helical" evidence="1">
    <location>
        <begin position="191"/>
        <end position="210"/>
    </location>
</feature>
<feature type="transmembrane region" description="Helical" evidence="1">
    <location>
        <begin position="69"/>
        <end position="94"/>
    </location>
</feature>
<protein>
    <submittedName>
        <fullName evidence="3">CAAX amino terminal protease family protein</fullName>
    </submittedName>
</protein>
<keyword evidence="1" id="KW-0472">Membrane</keyword>
<dbReference type="InterPro" id="IPR003675">
    <property type="entry name" value="Rce1/LyrA-like_dom"/>
</dbReference>
<feature type="transmembrane region" description="Helical" evidence="1">
    <location>
        <begin position="167"/>
        <end position="184"/>
    </location>
</feature>
<dbReference type="Proteomes" id="UP000003597">
    <property type="component" value="Unassembled WGS sequence"/>
</dbReference>
<dbReference type="Pfam" id="PF02517">
    <property type="entry name" value="Rce1-like"/>
    <property type="match status" value="1"/>
</dbReference>
<feature type="transmembrane region" description="Helical" evidence="1">
    <location>
        <begin position="114"/>
        <end position="132"/>
    </location>
</feature>
<comment type="caution">
    <text evidence="3">The sequence shown here is derived from an EMBL/GenBank/DDBJ whole genome shotgun (WGS) entry which is preliminary data.</text>
</comment>
<dbReference type="GO" id="GO:0080120">
    <property type="term" value="P:CAAX-box protein maturation"/>
    <property type="evidence" value="ECO:0007669"/>
    <property type="project" value="UniProtKB-ARBA"/>
</dbReference>
<reference evidence="3 4" key="1">
    <citation type="submission" date="2011-08" db="EMBL/GenBank/DDBJ databases">
        <authorList>
            <person name="Weinstock G."/>
            <person name="Sodergren E."/>
            <person name="Clifton S."/>
            <person name="Fulton L."/>
            <person name="Fulton B."/>
            <person name="Courtney L."/>
            <person name="Fronick C."/>
            <person name="Harrison M."/>
            <person name="Strong C."/>
            <person name="Farmer C."/>
            <person name="Delahaunty K."/>
            <person name="Markovic C."/>
            <person name="Hall O."/>
            <person name="Minx P."/>
            <person name="Tomlinson C."/>
            <person name="Mitreva M."/>
            <person name="Hou S."/>
            <person name="Chen J."/>
            <person name="Wollam A."/>
            <person name="Pepin K.H."/>
            <person name="Johnson M."/>
            <person name="Bhonagiri V."/>
            <person name="Zhang X."/>
            <person name="Suruliraj S."/>
            <person name="Warren W."/>
            <person name="Chinwalla A."/>
            <person name="Mardis E.R."/>
            <person name="Wilson R.K."/>
        </authorList>
    </citation>
    <scope>NUCLEOTIDE SEQUENCE [LARGE SCALE GENOMIC DNA]</scope>
    <source>
        <strain evidence="3 4">ATCC 33091</strain>
    </source>
</reference>
<dbReference type="GO" id="GO:0006508">
    <property type="term" value="P:proteolysis"/>
    <property type="evidence" value="ECO:0007669"/>
    <property type="project" value="UniProtKB-KW"/>
</dbReference>
<keyword evidence="3" id="KW-0378">Hydrolase</keyword>
<feature type="transmembrane region" description="Helical" evidence="1">
    <location>
        <begin position="39"/>
        <end position="57"/>
    </location>
</feature>